<proteinExistence type="predicted"/>
<evidence type="ECO:0000259" key="1">
    <source>
        <dbReference type="Pfam" id="PF15881"/>
    </source>
</evidence>
<dbReference type="Pfam" id="PF15881">
    <property type="entry name" value="DUF4734"/>
    <property type="match status" value="1"/>
</dbReference>
<dbReference type="AlphaFoldDB" id="B4QC24"/>
<dbReference type="InterPro" id="IPR031750">
    <property type="entry name" value="DUF4734"/>
</dbReference>
<evidence type="ECO:0000313" key="2">
    <source>
        <dbReference type="EMBL" id="EDX08579.1"/>
    </source>
</evidence>
<name>B4QC24_DROSI</name>
<gene>
    <name evidence="2" type="primary">Dsim\GD24938</name>
    <name evidence="2" type="ORF">Dsim_GD24938</name>
</gene>
<organism evidence="2 3">
    <name type="scientific">Drosophila simulans</name>
    <name type="common">Fruit fly</name>
    <dbReference type="NCBI Taxonomy" id="7240"/>
    <lineage>
        <taxon>Eukaryota</taxon>
        <taxon>Metazoa</taxon>
        <taxon>Ecdysozoa</taxon>
        <taxon>Arthropoda</taxon>
        <taxon>Hexapoda</taxon>
        <taxon>Insecta</taxon>
        <taxon>Pterygota</taxon>
        <taxon>Neoptera</taxon>
        <taxon>Endopterygota</taxon>
        <taxon>Diptera</taxon>
        <taxon>Brachycera</taxon>
        <taxon>Muscomorpha</taxon>
        <taxon>Ephydroidea</taxon>
        <taxon>Drosophilidae</taxon>
        <taxon>Drosophila</taxon>
        <taxon>Sophophora</taxon>
    </lineage>
</organism>
<feature type="domain" description="DUF4734" evidence="1">
    <location>
        <begin position="42"/>
        <end position="95"/>
    </location>
</feature>
<evidence type="ECO:0000313" key="3">
    <source>
        <dbReference type="Proteomes" id="UP000000304"/>
    </source>
</evidence>
<protein>
    <submittedName>
        <fullName evidence="2">GD24938</fullName>
    </submittedName>
</protein>
<accession>B4QC24</accession>
<dbReference type="HOGENOM" id="CLU_2545026_0_0_1"/>
<sequence length="100" mass="11555">MDEIAPVNKLRQEWKGGMVDQDQIDALTVDLAAAIRSSYLTRRSVFSLVKDINPVQRKWIFDSRCSYHRKPGGNQGQFFTYQQFLNYLESLQQSLSEHGS</sequence>
<dbReference type="EMBL" id="CM000362">
    <property type="protein sequence ID" value="EDX08579.1"/>
    <property type="molecule type" value="Genomic_DNA"/>
</dbReference>
<keyword evidence="3" id="KW-1185">Reference proteome</keyword>
<dbReference type="OMA" id="IQRKWIF"/>
<reference evidence="2 3" key="1">
    <citation type="journal article" date="2007" name="Nature">
        <title>Evolution of genes and genomes on the Drosophila phylogeny.</title>
        <authorList>
            <consortium name="Drosophila 12 Genomes Consortium"/>
            <person name="Clark A.G."/>
            <person name="Eisen M.B."/>
            <person name="Smith D.R."/>
            <person name="Bergman C.M."/>
            <person name="Oliver B."/>
            <person name="Markow T.A."/>
            <person name="Kaufman T.C."/>
            <person name="Kellis M."/>
            <person name="Gelbart W."/>
            <person name="Iyer V.N."/>
            <person name="Pollard D.A."/>
            <person name="Sackton T.B."/>
            <person name="Larracuente A.M."/>
            <person name="Singh N.D."/>
            <person name="Abad J.P."/>
            <person name="Abt D.N."/>
            <person name="Adryan B."/>
            <person name="Aguade M."/>
            <person name="Akashi H."/>
            <person name="Anderson W.W."/>
            <person name="Aquadro C.F."/>
            <person name="Ardell D.H."/>
            <person name="Arguello R."/>
            <person name="Artieri C.G."/>
            <person name="Barbash D.A."/>
            <person name="Barker D."/>
            <person name="Barsanti P."/>
            <person name="Batterham P."/>
            <person name="Batzoglou S."/>
            <person name="Begun D."/>
            <person name="Bhutkar A."/>
            <person name="Blanco E."/>
            <person name="Bosak S.A."/>
            <person name="Bradley R.K."/>
            <person name="Brand A.D."/>
            <person name="Brent M.R."/>
            <person name="Brooks A.N."/>
            <person name="Brown R.H."/>
            <person name="Butlin R.K."/>
            <person name="Caggese C."/>
            <person name="Calvi B.R."/>
            <person name="Bernardo de Carvalho A."/>
            <person name="Caspi A."/>
            <person name="Castrezana S."/>
            <person name="Celniker S.E."/>
            <person name="Chang J.L."/>
            <person name="Chapple C."/>
            <person name="Chatterji S."/>
            <person name="Chinwalla A."/>
            <person name="Civetta A."/>
            <person name="Clifton S.W."/>
            <person name="Comeron J.M."/>
            <person name="Costello J.C."/>
            <person name="Coyne J.A."/>
            <person name="Daub J."/>
            <person name="David R.G."/>
            <person name="Delcher A.L."/>
            <person name="Delehaunty K."/>
            <person name="Do C.B."/>
            <person name="Ebling H."/>
            <person name="Edwards K."/>
            <person name="Eickbush T."/>
            <person name="Evans J.D."/>
            <person name="Filipski A."/>
            <person name="Findeiss S."/>
            <person name="Freyhult E."/>
            <person name="Fulton L."/>
            <person name="Fulton R."/>
            <person name="Garcia A.C."/>
            <person name="Gardiner A."/>
            <person name="Garfield D.A."/>
            <person name="Garvin B.E."/>
            <person name="Gibson G."/>
            <person name="Gilbert D."/>
            <person name="Gnerre S."/>
            <person name="Godfrey J."/>
            <person name="Good R."/>
            <person name="Gotea V."/>
            <person name="Gravely B."/>
            <person name="Greenberg A.J."/>
            <person name="Griffiths-Jones S."/>
            <person name="Gross S."/>
            <person name="Guigo R."/>
            <person name="Gustafson E.A."/>
            <person name="Haerty W."/>
            <person name="Hahn M.W."/>
            <person name="Halligan D.L."/>
            <person name="Halpern A.L."/>
            <person name="Halter G.M."/>
            <person name="Han M.V."/>
            <person name="Heger A."/>
            <person name="Hillier L."/>
            <person name="Hinrichs A.S."/>
            <person name="Holmes I."/>
            <person name="Hoskins R.A."/>
            <person name="Hubisz M.J."/>
            <person name="Hultmark D."/>
            <person name="Huntley M.A."/>
            <person name="Jaffe D.B."/>
            <person name="Jagadeeshan S."/>
            <person name="Jeck W.R."/>
            <person name="Johnson J."/>
            <person name="Jones C.D."/>
            <person name="Jordan W.C."/>
            <person name="Karpen G.H."/>
            <person name="Kataoka E."/>
            <person name="Keightley P.D."/>
            <person name="Kheradpour P."/>
            <person name="Kirkness E.F."/>
            <person name="Koerich L.B."/>
            <person name="Kristiansen K."/>
            <person name="Kudrna D."/>
            <person name="Kulathinal R.J."/>
            <person name="Kumar S."/>
            <person name="Kwok R."/>
            <person name="Lander E."/>
            <person name="Langley C.H."/>
            <person name="Lapoint R."/>
            <person name="Lazzaro B.P."/>
            <person name="Lee S.J."/>
            <person name="Levesque L."/>
            <person name="Li R."/>
            <person name="Lin C.F."/>
            <person name="Lin M.F."/>
            <person name="Lindblad-Toh K."/>
            <person name="Llopart A."/>
            <person name="Long M."/>
            <person name="Low L."/>
            <person name="Lozovsky E."/>
            <person name="Lu J."/>
            <person name="Luo M."/>
            <person name="Machado C.A."/>
            <person name="Makalowski W."/>
            <person name="Marzo M."/>
            <person name="Matsuda M."/>
            <person name="Matzkin L."/>
            <person name="McAllister B."/>
            <person name="McBride C.S."/>
            <person name="McKernan B."/>
            <person name="McKernan K."/>
            <person name="Mendez-Lago M."/>
            <person name="Minx P."/>
            <person name="Mollenhauer M.U."/>
            <person name="Montooth K."/>
            <person name="Mount S.M."/>
            <person name="Mu X."/>
            <person name="Myers E."/>
            <person name="Negre B."/>
            <person name="Newfeld S."/>
            <person name="Nielsen R."/>
            <person name="Noor M.A."/>
            <person name="O'Grady P."/>
            <person name="Pachter L."/>
            <person name="Papaceit M."/>
            <person name="Parisi M.J."/>
            <person name="Parisi M."/>
            <person name="Parts L."/>
            <person name="Pedersen J.S."/>
            <person name="Pesole G."/>
            <person name="Phillippy A.M."/>
            <person name="Ponting C.P."/>
            <person name="Pop M."/>
            <person name="Porcelli D."/>
            <person name="Powell J.R."/>
            <person name="Prohaska S."/>
            <person name="Pruitt K."/>
            <person name="Puig M."/>
            <person name="Quesneville H."/>
            <person name="Ram K.R."/>
            <person name="Rand D."/>
            <person name="Rasmussen M.D."/>
            <person name="Reed L.K."/>
            <person name="Reenan R."/>
            <person name="Reily A."/>
            <person name="Remington K.A."/>
            <person name="Rieger T.T."/>
            <person name="Ritchie M.G."/>
            <person name="Robin C."/>
            <person name="Rogers Y.H."/>
            <person name="Rohde C."/>
            <person name="Rozas J."/>
            <person name="Rubenfield M.J."/>
            <person name="Ruiz A."/>
            <person name="Russo S."/>
            <person name="Salzberg S.L."/>
            <person name="Sanchez-Gracia A."/>
            <person name="Saranga D.J."/>
            <person name="Sato H."/>
            <person name="Schaeffer S.W."/>
            <person name="Schatz M.C."/>
            <person name="Schlenke T."/>
            <person name="Schwartz R."/>
            <person name="Segarra C."/>
            <person name="Singh R.S."/>
            <person name="Sirot L."/>
            <person name="Sirota M."/>
            <person name="Sisneros N.B."/>
            <person name="Smith C.D."/>
            <person name="Smith T.F."/>
            <person name="Spieth J."/>
            <person name="Stage D.E."/>
            <person name="Stark A."/>
            <person name="Stephan W."/>
            <person name="Strausberg R.L."/>
            <person name="Strempel S."/>
            <person name="Sturgill D."/>
            <person name="Sutton G."/>
            <person name="Sutton G.G."/>
            <person name="Tao W."/>
            <person name="Teichmann S."/>
            <person name="Tobari Y.N."/>
            <person name="Tomimura Y."/>
            <person name="Tsolas J.M."/>
            <person name="Valente V.L."/>
            <person name="Venter E."/>
            <person name="Venter J.C."/>
            <person name="Vicario S."/>
            <person name="Vieira F.G."/>
            <person name="Vilella A.J."/>
            <person name="Villasante A."/>
            <person name="Walenz B."/>
            <person name="Wang J."/>
            <person name="Wasserman M."/>
            <person name="Watts T."/>
            <person name="Wilson D."/>
            <person name="Wilson R.K."/>
            <person name="Wing R.A."/>
            <person name="Wolfner M.F."/>
            <person name="Wong A."/>
            <person name="Wong G.K."/>
            <person name="Wu C.I."/>
            <person name="Wu G."/>
            <person name="Yamamoto D."/>
            <person name="Yang H.P."/>
            <person name="Yang S.P."/>
            <person name="Yorke J.A."/>
            <person name="Yoshida K."/>
            <person name="Zdobnov E."/>
            <person name="Zhang P."/>
            <person name="Zhang Y."/>
            <person name="Zimin A.V."/>
            <person name="Baldwin J."/>
            <person name="Abdouelleil A."/>
            <person name="Abdulkadir J."/>
            <person name="Abebe A."/>
            <person name="Abera B."/>
            <person name="Abreu J."/>
            <person name="Acer S.C."/>
            <person name="Aftuck L."/>
            <person name="Alexander A."/>
            <person name="An P."/>
            <person name="Anderson E."/>
            <person name="Anderson S."/>
            <person name="Arachi H."/>
            <person name="Azer M."/>
            <person name="Bachantsang P."/>
            <person name="Barry A."/>
            <person name="Bayul T."/>
            <person name="Berlin A."/>
            <person name="Bessette D."/>
            <person name="Bloom T."/>
            <person name="Blye J."/>
            <person name="Boguslavskiy L."/>
            <person name="Bonnet C."/>
            <person name="Boukhgalter B."/>
            <person name="Bourzgui I."/>
            <person name="Brown A."/>
            <person name="Cahill P."/>
            <person name="Channer S."/>
            <person name="Cheshatsang Y."/>
            <person name="Chuda L."/>
            <person name="Citroen M."/>
            <person name="Collymore A."/>
            <person name="Cooke P."/>
            <person name="Costello M."/>
            <person name="D'Aco K."/>
            <person name="Daza R."/>
            <person name="De Haan G."/>
            <person name="DeGray S."/>
            <person name="DeMaso C."/>
            <person name="Dhargay N."/>
            <person name="Dooley K."/>
            <person name="Dooley E."/>
            <person name="Doricent M."/>
            <person name="Dorje P."/>
            <person name="Dorjee K."/>
            <person name="Dupes A."/>
            <person name="Elong R."/>
            <person name="Falk J."/>
            <person name="Farina A."/>
            <person name="Faro S."/>
            <person name="Ferguson D."/>
            <person name="Fisher S."/>
            <person name="Foley C.D."/>
            <person name="Franke A."/>
            <person name="Friedrich D."/>
            <person name="Gadbois L."/>
            <person name="Gearin G."/>
            <person name="Gearin C.R."/>
            <person name="Giannoukos G."/>
            <person name="Goode T."/>
            <person name="Graham J."/>
            <person name="Grandbois E."/>
            <person name="Grewal S."/>
            <person name="Gyaltsen K."/>
            <person name="Hafez N."/>
            <person name="Hagos B."/>
            <person name="Hall J."/>
            <person name="Henson C."/>
            <person name="Hollinger A."/>
            <person name="Honan T."/>
            <person name="Huard M.D."/>
            <person name="Hughes L."/>
            <person name="Hurhula B."/>
            <person name="Husby M.E."/>
            <person name="Kamat A."/>
            <person name="Kanga B."/>
            <person name="Kashin S."/>
            <person name="Khazanovich D."/>
            <person name="Kisner P."/>
            <person name="Lance K."/>
            <person name="Lara M."/>
            <person name="Lee W."/>
            <person name="Lennon N."/>
            <person name="Letendre F."/>
            <person name="LeVine R."/>
            <person name="Lipovsky A."/>
            <person name="Liu X."/>
            <person name="Liu J."/>
            <person name="Liu S."/>
            <person name="Lokyitsang T."/>
            <person name="Lokyitsang Y."/>
            <person name="Lubonja R."/>
            <person name="Lui A."/>
            <person name="MacDonald P."/>
            <person name="Magnisalis V."/>
            <person name="Maru K."/>
            <person name="Matthews C."/>
            <person name="McCusker W."/>
            <person name="McDonough S."/>
            <person name="Mehta T."/>
            <person name="Meldrim J."/>
            <person name="Meneus L."/>
            <person name="Mihai O."/>
            <person name="Mihalev A."/>
            <person name="Mihova T."/>
            <person name="Mittelman R."/>
            <person name="Mlenga V."/>
            <person name="Montmayeur A."/>
            <person name="Mulrain L."/>
            <person name="Navidi A."/>
            <person name="Naylor J."/>
            <person name="Negash T."/>
            <person name="Nguyen T."/>
            <person name="Nguyen N."/>
            <person name="Nicol R."/>
            <person name="Norbu C."/>
            <person name="Norbu N."/>
            <person name="Novod N."/>
            <person name="O'Neill B."/>
            <person name="Osman S."/>
            <person name="Markiewicz E."/>
            <person name="Oyono O.L."/>
            <person name="Patti C."/>
            <person name="Phunkhang P."/>
            <person name="Pierre F."/>
            <person name="Priest M."/>
            <person name="Raghuraman S."/>
            <person name="Rege F."/>
            <person name="Reyes R."/>
            <person name="Rise C."/>
            <person name="Rogov P."/>
            <person name="Ross K."/>
            <person name="Ryan E."/>
            <person name="Settipalli S."/>
            <person name="Shea T."/>
            <person name="Sherpa N."/>
            <person name="Shi L."/>
            <person name="Shih D."/>
            <person name="Sparrow T."/>
            <person name="Spaulding J."/>
            <person name="Stalker J."/>
            <person name="Stange-Thomann N."/>
            <person name="Stavropoulos S."/>
            <person name="Stone C."/>
            <person name="Strader C."/>
            <person name="Tesfaye S."/>
            <person name="Thomson T."/>
            <person name="Thoulutsang Y."/>
            <person name="Thoulutsang D."/>
            <person name="Topham K."/>
            <person name="Topping I."/>
            <person name="Tsamla T."/>
            <person name="Vassiliev H."/>
            <person name="Vo A."/>
            <person name="Wangchuk T."/>
            <person name="Wangdi T."/>
            <person name="Weiand M."/>
            <person name="Wilkinson J."/>
            <person name="Wilson A."/>
            <person name="Yadav S."/>
            <person name="Young G."/>
            <person name="Yu Q."/>
            <person name="Zembek L."/>
            <person name="Zhong D."/>
            <person name="Zimmer A."/>
            <person name="Zwirko Z."/>
            <person name="Jaffe D.B."/>
            <person name="Alvarez P."/>
            <person name="Brockman W."/>
            <person name="Butler J."/>
            <person name="Chin C."/>
            <person name="Gnerre S."/>
            <person name="Grabherr M."/>
            <person name="Kleber M."/>
            <person name="Mauceli E."/>
            <person name="MacCallum I."/>
        </authorList>
    </citation>
    <scope>NUCLEOTIDE SEQUENCE [LARGE SCALE GENOMIC DNA]</scope>
    <source>
        <strain evidence="3">white501</strain>
    </source>
</reference>
<dbReference type="Proteomes" id="UP000000304">
    <property type="component" value="Chromosome 2R"/>
</dbReference>